<comment type="caution">
    <text evidence="11">The sequence shown here is derived from an EMBL/GenBank/DDBJ whole genome shotgun (WGS) entry which is preliminary data.</text>
</comment>
<comment type="subcellular location">
    <subcellularLocation>
        <location evidence="1">Endosome membrane</location>
        <topology evidence="1">Multi-pass membrane protein</topology>
    </subcellularLocation>
    <subcellularLocation>
        <location evidence="2">Golgi apparatus membrane</location>
        <topology evidence="2">Multi-pass membrane protein</topology>
    </subcellularLocation>
</comment>
<keyword evidence="12" id="KW-1185">Reference proteome</keyword>
<evidence type="ECO:0000256" key="3">
    <source>
        <dbReference type="ARBA" id="ARBA00005227"/>
    </source>
</evidence>
<evidence type="ECO:0000256" key="9">
    <source>
        <dbReference type="ARBA" id="ARBA00023136"/>
    </source>
</evidence>
<evidence type="ECO:0000256" key="7">
    <source>
        <dbReference type="ARBA" id="ARBA00022989"/>
    </source>
</evidence>
<keyword evidence="5" id="KW-0732">Signal</keyword>
<evidence type="ECO:0000256" key="1">
    <source>
        <dbReference type="ARBA" id="ARBA00004337"/>
    </source>
</evidence>
<proteinExistence type="inferred from homology"/>
<evidence type="ECO:0000313" key="11">
    <source>
        <dbReference type="EMBL" id="MED6147537.1"/>
    </source>
</evidence>
<dbReference type="PANTHER" id="PTHR10766">
    <property type="entry name" value="TRANSMEMBRANE 9 SUPERFAMILY PROTEIN"/>
    <property type="match status" value="1"/>
</dbReference>
<dbReference type="Proteomes" id="UP001341840">
    <property type="component" value="Unassembled WGS sequence"/>
</dbReference>
<keyword evidence="8" id="KW-0333">Golgi apparatus</keyword>
<gene>
    <name evidence="11" type="primary">TMN10_3</name>
    <name evidence="11" type="ORF">PIB30_044796</name>
</gene>
<comment type="similarity">
    <text evidence="3 10">Belongs to the nonaspanin (TM9SF) (TC 9.A.2) family.</text>
</comment>
<keyword evidence="4 11" id="KW-0812">Transmembrane</keyword>
<protein>
    <recommendedName>
        <fullName evidence="10">Transmembrane 9 superfamily member</fullName>
    </recommendedName>
</protein>
<dbReference type="PANTHER" id="PTHR10766:SF154">
    <property type="entry name" value="TRANSMEMBRANE 9 SUPERFAMILY MEMBER 10"/>
    <property type="match status" value="1"/>
</dbReference>
<evidence type="ECO:0000256" key="2">
    <source>
        <dbReference type="ARBA" id="ARBA00004653"/>
    </source>
</evidence>
<accession>A0ABU6TFN2</accession>
<dbReference type="InterPro" id="IPR004240">
    <property type="entry name" value="EMP70"/>
</dbReference>
<sequence>MARGPLLPQLCISLCTFVLLFAYYASCFNLFDAAPQEFHLGDPLMVKVKELTSTKTQLPYSYYSLPYCRPAQILDSAETLGKVLEGELIQNSPFLFRMGVSQKCQVVCRIVLDAKAAEDIKEKIEDEYQDFGQIFPWLFL</sequence>
<name>A0ABU6TFN2_9FABA</name>
<reference evidence="11 12" key="1">
    <citation type="journal article" date="2023" name="Plants (Basel)">
        <title>Bridging the Gap: Combining Genomics and Transcriptomics Approaches to Understand Stylosanthes scabra, an Orphan Legume from the Brazilian Caatinga.</title>
        <authorList>
            <person name="Ferreira-Neto J.R.C."/>
            <person name="da Silva M.D."/>
            <person name="Binneck E."/>
            <person name="de Melo N.F."/>
            <person name="da Silva R.H."/>
            <person name="de Melo A.L.T.M."/>
            <person name="Pandolfi V."/>
            <person name="Bustamante F.O."/>
            <person name="Brasileiro-Vidal A.C."/>
            <person name="Benko-Iseppon A.M."/>
        </authorList>
    </citation>
    <scope>NUCLEOTIDE SEQUENCE [LARGE SCALE GENOMIC DNA]</scope>
    <source>
        <tissue evidence="11">Leaves</tissue>
    </source>
</reference>
<dbReference type="Pfam" id="PF02990">
    <property type="entry name" value="EMP70"/>
    <property type="match status" value="1"/>
</dbReference>
<keyword evidence="7" id="KW-1133">Transmembrane helix</keyword>
<evidence type="ECO:0000313" key="12">
    <source>
        <dbReference type="Proteomes" id="UP001341840"/>
    </source>
</evidence>
<evidence type="ECO:0000256" key="5">
    <source>
        <dbReference type="ARBA" id="ARBA00022729"/>
    </source>
</evidence>
<keyword evidence="6" id="KW-0967">Endosome</keyword>
<organism evidence="11 12">
    <name type="scientific">Stylosanthes scabra</name>
    <dbReference type="NCBI Taxonomy" id="79078"/>
    <lineage>
        <taxon>Eukaryota</taxon>
        <taxon>Viridiplantae</taxon>
        <taxon>Streptophyta</taxon>
        <taxon>Embryophyta</taxon>
        <taxon>Tracheophyta</taxon>
        <taxon>Spermatophyta</taxon>
        <taxon>Magnoliopsida</taxon>
        <taxon>eudicotyledons</taxon>
        <taxon>Gunneridae</taxon>
        <taxon>Pentapetalae</taxon>
        <taxon>rosids</taxon>
        <taxon>fabids</taxon>
        <taxon>Fabales</taxon>
        <taxon>Fabaceae</taxon>
        <taxon>Papilionoideae</taxon>
        <taxon>50 kb inversion clade</taxon>
        <taxon>dalbergioids sensu lato</taxon>
        <taxon>Dalbergieae</taxon>
        <taxon>Pterocarpus clade</taxon>
        <taxon>Stylosanthes</taxon>
    </lineage>
</organism>
<evidence type="ECO:0000256" key="6">
    <source>
        <dbReference type="ARBA" id="ARBA00022753"/>
    </source>
</evidence>
<evidence type="ECO:0000256" key="10">
    <source>
        <dbReference type="RuleBase" id="RU363079"/>
    </source>
</evidence>
<keyword evidence="9" id="KW-0472">Membrane</keyword>
<evidence type="ECO:0000256" key="8">
    <source>
        <dbReference type="ARBA" id="ARBA00023034"/>
    </source>
</evidence>
<evidence type="ECO:0000256" key="4">
    <source>
        <dbReference type="ARBA" id="ARBA00022692"/>
    </source>
</evidence>
<dbReference type="EMBL" id="JASCZI010090890">
    <property type="protein sequence ID" value="MED6147537.1"/>
    <property type="molecule type" value="Genomic_DNA"/>
</dbReference>